<dbReference type="OrthoDB" id="9804931at2"/>
<dbReference type="AlphaFoldDB" id="A0A250KTR2"/>
<feature type="compositionally biased region" description="Polar residues" evidence="1">
    <location>
        <begin position="1"/>
        <end position="13"/>
    </location>
</feature>
<accession>A0A250KTR2</accession>
<protein>
    <submittedName>
        <fullName evidence="2">Uncharacterized protein</fullName>
    </submittedName>
</protein>
<dbReference type="InterPro" id="IPR030895">
    <property type="entry name" value="T5SS_PEPC_rpt"/>
</dbReference>
<dbReference type="NCBIfam" id="TIGR04393">
    <property type="entry name" value="rpt_T5SS_PEPC"/>
    <property type="match status" value="2"/>
</dbReference>
<feature type="region of interest" description="Disordered" evidence="1">
    <location>
        <begin position="1"/>
        <end position="24"/>
    </location>
</feature>
<sequence length="641" mass="61804">MKKNKNPQQPSSVRNRRETPARPAEPIHPVLLAAALAGLWAGPAQAAFTITGDVSSPSGGADPANWGAGTIGFVGNTSDGTLTVDGGSAGTAMSLRVGRNPGVTGTLTVDGAGSSWTGNLLVGGDLGGGGTGNGGTGIVNLTNGGTISSGTVTFGAYPNATGILNINTGGHFIGGFFLGGGSTGGSTGIATVDGVGSSIMGTNFSTVGSSGYGHLKLINGGSMTNKGGTIGGLPGSIGIVSVDGIGSQWTATTDSTSGIIVGARGEGRLEITNGGSVSTTTGRTGRLAASAGRVIVDGQGSEWSIGTGGLFVGGNNPTTTGVTSNSLITVTDGAALSVQADALLGVSAGAVGALMVAGAGSAMTSTGTLAIGSAGEGHASVTDGGTVTASSLAINNASLLTTDLGSSVAVGGGAGTITNDGTIRIAAGAAASSGSYTPIAAGTWAGTGSVQALGGVYDPANHAVTVSTAATGTAGVATTIDLSATQRLLITDPDTGQAVGAGFQATDTPSTTGLTASLMDGSQVSSLKNLLDPGKTVLSAWDFSATGHAPGDPVYLSFGVGAGQRFLDLAIWHFDGKTWDKYLNTDLAYANGFASFVATGLSAYAVSGAAPVPVPAAAWLFASSIAALVGLARRKDGPASA</sequence>
<dbReference type="Proteomes" id="UP000266313">
    <property type="component" value="Chromosome"/>
</dbReference>
<dbReference type="EMBL" id="AP017928">
    <property type="protein sequence ID" value="BBA35040.1"/>
    <property type="molecule type" value="Genomic_DNA"/>
</dbReference>
<keyword evidence="3" id="KW-1185">Reference proteome</keyword>
<evidence type="ECO:0000256" key="1">
    <source>
        <dbReference type="SAM" id="MobiDB-lite"/>
    </source>
</evidence>
<gene>
    <name evidence="2" type="ORF">sS8_3097</name>
</gene>
<evidence type="ECO:0000313" key="3">
    <source>
        <dbReference type="Proteomes" id="UP000266313"/>
    </source>
</evidence>
<name>A0A250KTR2_9GAMM</name>
<dbReference type="RefSeq" id="WP_119630317.1">
    <property type="nucleotide sequence ID" value="NZ_AP017928.1"/>
</dbReference>
<evidence type="ECO:0000313" key="2">
    <source>
        <dbReference type="EMBL" id="BBA35040.1"/>
    </source>
</evidence>
<reference evidence="2 3" key="1">
    <citation type="submission" date="2016-12" db="EMBL/GenBank/DDBJ databases">
        <title>Genome sequencing of Methylocaldum marinum.</title>
        <authorList>
            <person name="Takeuchi M."/>
            <person name="Kamagata Y."/>
            <person name="Hiraoka S."/>
            <person name="Oshima K."/>
            <person name="Hattori M."/>
            <person name="Iwasaki W."/>
        </authorList>
    </citation>
    <scope>NUCLEOTIDE SEQUENCE [LARGE SCALE GENOMIC DNA]</scope>
    <source>
        <strain evidence="2 3">S8</strain>
    </source>
</reference>
<dbReference type="KEGG" id="mmai:sS8_3097"/>
<proteinExistence type="predicted"/>
<organism evidence="2 3">
    <name type="scientific">Methylocaldum marinum</name>
    <dbReference type="NCBI Taxonomy" id="1432792"/>
    <lineage>
        <taxon>Bacteria</taxon>
        <taxon>Pseudomonadati</taxon>
        <taxon>Pseudomonadota</taxon>
        <taxon>Gammaproteobacteria</taxon>
        <taxon>Methylococcales</taxon>
        <taxon>Methylococcaceae</taxon>
        <taxon>Methylocaldum</taxon>
    </lineage>
</organism>